<name>A0AAN9EFP1_CROPI</name>
<gene>
    <name evidence="1" type="ORF">RIF29_29933</name>
</gene>
<dbReference type="AlphaFoldDB" id="A0AAN9EFP1"/>
<sequence length="76" mass="8607">MVLPLVISRFNCCHDLPGLMNQVCKEVVVKRFLDEDIFGESLEEFKSESYFWLFVLAGMGSGDWFKTLLGKSKGGI</sequence>
<keyword evidence="2" id="KW-1185">Reference proteome</keyword>
<proteinExistence type="predicted"/>
<comment type="caution">
    <text evidence="1">The sequence shown here is derived from an EMBL/GenBank/DDBJ whole genome shotgun (WGS) entry which is preliminary data.</text>
</comment>
<protein>
    <submittedName>
        <fullName evidence="1">Uncharacterized protein</fullName>
    </submittedName>
</protein>
<evidence type="ECO:0000313" key="1">
    <source>
        <dbReference type="EMBL" id="KAK7256482.1"/>
    </source>
</evidence>
<reference evidence="1 2" key="1">
    <citation type="submission" date="2024-01" db="EMBL/GenBank/DDBJ databases">
        <title>The genomes of 5 underutilized Papilionoideae crops provide insights into root nodulation and disease resistanc.</title>
        <authorList>
            <person name="Yuan L."/>
        </authorList>
    </citation>
    <scope>NUCLEOTIDE SEQUENCE [LARGE SCALE GENOMIC DNA]</scope>
    <source>
        <strain evidence="1">ZHUSHIDOU_FW_LH</strain>
        <tissue evidence="1">Leaf</tissue>
    </source>
</reference>
<dbReference type="Proteomes" id="UP001372338">
    <property type="component" value="Unassembled WGS sequence"/>
</dbReference>
<dbReference type="EMBL" id="JAYWIO010000006">
    <property type="protein sequence ID" value="KAK7256482.1"/>
    <property type="molecule type" value="Genomic_DNA"/>
</dbReference>
<organism evidence="1 2">
    <name type="scientific">Crotalaria pallida</name>
    <name type="common">Smooth rattlebox</name>
    <name type="synonym">Crotalaria striata</name>
    <dbReference type="NCBI Taxonomy" id="3830"/>
    <lineage>
        <taxon>Eukaryota</taxon>
        <taxon>Viridiplantae</taxon>
        <taxon>Streptophyta</taxon>
        <taxon>Embryophyta</taxon>
        <taxon>Tracheophyta</taxon>
        <taxon>Spermatophyta</taxon>
        <taxon>Magnoliopsida</taxon>
        <taxon>eudicotyledons</taxon>
        <taxon>Gunneridae</taxon>
        <taxon>Pentapetalae</taxon>
        <taxon>rosids</taxon>
        <taxon>fabids</taxon>
        <taxon>Fabales</taxon>
        <taxon>Fabaceae</taxon>
        <taxon>Papilionoideae</taxon>
        <taxon>50 kb inversion clade</taxon>
        <taxon>genistoids sensu lato</taxon>
        <taxon>core genistoids</taxon>
        <taxon>Crotalarieae</taxon>
        <taxon>Crotalaria</taxon>
    </lineage>
</organism>
<accession>A0AAN9EFP1</accession>
<evidence type="ECO:0000313" key="2">
    <source>
        <dbReference type="Proteomes" id="UP001372338"/>
    </source>
</evidence>